<evidence type="ECO:0000313" key="1">
    <source>
        <dbReference type="EMBL" id="SCL96031.1"/>
    </source>
</evidence>
<dbReference type="GO" id="GO:0016020">
    <property type="term" value="C:membrane"/>
    <property type="evidence" value="ECO:0007669"/>
    <property type="project" value="InterPro"/>
</dbReference>
<comment type="caution">
    <text evidence="1">The sequence shown here is derived from an EMBL/GenBank/DDBJ whole genome shotgun (WGS) entry which is preliminary data.</text>
</comment>
<reference evidence="1 2" key="1">
    <citation type="submission" date="2016-08" db="EMBL/GenBank/DDBJ databases">
        <authorList>
            <person name="Loux V."/>
            <person name="Rue O."/>
        </authorList>
    </citation>
    <scope>NUCLEOTIDE SEQUENCE [LARGE SCALE GENOMIC DNA]</scope>
    <source>
        <strain evidence="1 2">AFSSA_08CEB44bac</strain>
    </source>
</reference>
<evidence type="ECO:0000313" key="2">
    <source>
        <dbReference type="Proteomes" id="UP000242164"/>
    </source>
</evidence>
<dbReference type="Pfam" id="PF03567">
    <property type="entry name" value="Sulfotransfer_2"/>
    <property type="match status" value="1"/>
</dbReference>
<dbReference type="Proteomes" id="UP000242164">
    <property type="component" value="Unassembled WGS sequence"/>
</dbReference>
<name>A0AAX2CII6_9BACI</name>
<dbReference type="AlphaFoldDB" id="A0AAX2CII6"/>
<sequence length="182" mass="21788">MKLSKDTIKLVRNPYKRAVSSFLILYDNPYASKQWEQIREYFYNDKNDSKGISFKQFLYYVKDMDPKSSQLDQHVSQQYIEREEKVIKQNIKLENFNTIVPKLEKEYRLLSSDISLLTNSNHHRAHQMIYKGNYADDDSTNQHFPSLPTYRSFYDEEALNLVSEIFTDDFEAYGYKKNEINF</sequence>
<accession>A0AAX2CII6</accession>
<gene>
    <name evidence="1" type="ORF">BCB44BAC_02689</name>
</gene>
<protein>
    <submittedName>
        <fullName evidence="1">Uncharacterized protein</fullName>
    </submittedName>
</protein>
<organism evidence="1 2">
    <name type="scientific">Bacillus cytotoxicus</name>
    <dbReference type="NCBI Taxonomy" id="580165"/>
    <lineage>
        <taxon>Bacteria</taxon>
        <taxon>Bacillati</taxon>
        <taxon>Bacillota</taxon>
        <taxon>Bacilli</taxon>
        <taxon>Bacillales</taxon>
        <taxon>Bacillaceae</taxon>
        <taxon>Bacillus</taxon>
        <taxon>Bacillus cereus group</taxon>
    </lineage>
</organism>
<dbReference type="InterPro" id="IPR005331">
    <property type="entry name" value="Sulfotransferase"/>
</dbReference>
<dbReference type="EMBL" id="FMIK01000034">
    <property type="protein sequence ID" value="SCL96031.1"/>
    <property type="molecule type" value="Genomic_DNA"/>
</dbReference>
<proteinExistence type="predicted"/>
<dbReference type="GO" id="GO:0008146">
    <property type="term" value="F:sulfotransferase activity"/>
    <property type="evidence" value="ECO:0007669"/>
    <property type="project" value="InterPro"/>
</dbReference>